<proteinExistence type="predicted"/>
<dbReference type="GO" id="GO:0005886">
    <property type="term" value="C:plasma membrane"/>
    <property type="evidence" value="ECO:0007669"/>
    <property type="project" value="TreeGrafter"/>
</dbReference>
<dbReference type="GO" id="GO:0035091">
    <property type="term" value="F:phosphatidylinositol binding"/>
    <property type="evidence" value="ECO:0007669"/>
    <property type="project" value="TreeGrafter"/>
</dbReference>
<dbReference type="Pfam" id="PF10456">
    <property type="entry name" value="BAR_3_WASP_bdg"/>
    <property type="match status" value="1"/>
</dbReference>
<sequence>MGASNYILDLKAGNFSGFESGNPLTSLKSVHGHGKPFDNCMVSNISKISTALSKLHENERLAIEGRLSNADMEILKAKIDSISYVMLAEMAFQGNERGNDFKNMMAAFLEKQAAFYNNIGRQLASLAVLYRRA</sequence>
<gene>
    <name evidence="2" type="ORF">GPUH_LOCUS10535</name>
</gene>
<dbReference type="InterPro" id="IPR027267">
    <property type="entry name" value="AH/BAR_dom_sf"/>
</dbReference>
<keyword evidence="3" id="KW-1185">Reference proteome</keyword>
<dbReference type="Proteomes" id="UP000271098">
    <property type="component" value="Unassembled WGS sequence"/>
</dbReference>
<evidence type="ECO:0000313" key="4">
    <source>
        <dbReference type="WBParaSite" id="GPUH_0001054801-mRNA-1"/>
    </source>
</evidence>
<evidence type="ECO:0000313" key="3">
    <source>
        <dbReference type="Proteomes" id="UP000271098"/>
    </source>
</evidence>
<dbReference type="Gene3D" id="1.20.1270.60">
    <property type="entry name" value="Arfaptin homology (AH) domain/BAR domain"/>
    <property type="match status" value="1"/>
</dbReference>
<dbReference type="AlphaFoldDB" id="A0A183DP94"/>
<dbReference type="GO" id="GO:0097320">
    <property type="term" value="P:plasma membrane tubulation"/>
    <property type="evidence" value="ECO:0007669"/>
    <property type="project" value="TreeGrafter"/>
</dbReference>
<dbReference type="WBParaSite" id="GPUH_0001054801-mRNA-1">
    <property type="protein sequence ID" value="GPUH_0001054801-mRNA-1"/>
    <property type="gene ID" value="GPUH_0001054801"/>
</dbReference>
<dbReference type="PANTHER" id="PTHR45827">
    <property type="entry name" value="SORTING NEXIN"/>
    <property type="match status" value="1"/>
</dbReference>
<organism evidence="4">
    <name type="scientific">Gongylonema pulchrum</name>
    <dbReference type="NCBI Taxonomy" id="637853"/>
    <lineage>
        <taxon>Eukaryota</taxon>
        <taxon>Metazoa</taxon>
        <taxon>Ecdysozoa</taxon>
        <taxon>Nematoda</taxon>
        <taxon>Chromadorea</taxon>
        <taxon>Rhabditida</taxon>
        <taxon>Spirurina</taxon>
        <taxon>Spiruromorpha</taxon>
        <taxon>Spiruroidea</taxon>
        <taxon>Gongylonematidae</taxon>
        <taxon>Gongylonema</taxon>
    </lineage>
</organism>
<dbReference type="OrthoDB" id="10254720at2759"/>
<reference evidence="4" key="1">
    <citation type="submission" date="2016-06" db="UniProtKB">
        <authorList>
            <consortium name="WormBaseParasite"/>
        </authorList>
    </citation>
    <scope>IDENTIFICATION</scope>
</reference>
<dbReference type="PANTHER" id="PTHR45827:SF1">
    <property type="entry name" value="SORTING NEXIN"/>
    <property type="match status" value="1"/>
</dbReference>
<dbReference type="GO" id="GO:0016197">
    <property type="term" value="P:endosomal transport"/>
    <property type="evidence" value="ECO:0007669"/>
    <property type="project" value="TreeGrafter"/>
</dbReference>
<protein>
    <submittedName>
        <fullName evidence="4">BAR_3_WASP_bdg domain-containing protein</fullName>
    </submittedName>
</protein>
<name>A0A183DP94_9BILA</name>
<evidence type="ECO:0000313" key="2">
    <source>
        <dbReference type="EMBL" id="VDN17573.1"/>
    </source>
</evidence>
<evidence type="ECO:0000259" key="1">
    <source>
        <dbReference type="Pfam" id="PF10456"/>
    </source>
</evidence>
<reference evidence="2 3" key="2">
    <citation type="submission" date="2018-11" db="EMBL/GenBank/DDBJ databases">
        <authorList>
            <consortium name="Pathogen Informatics"/>
        </authorList>
    </citation>
    <scope>NUCLEOTIDE SEQUENCE [LARGE SCALE GENOMIC DNA]</scope>
</reference>
<dbReference type="GO" id="GO:0031410">
    <property type="term" value="C:cytoplasmic vesicle"/>
    <property type="evidence" value="ECO:0007669"/>
    <property type="project" value="TreeGrafter"/>
</dbReference>
<feature type="domain" description="Sorting nexin protein WASP-binding" evidence="1">
    <location>
        <begin position="45"/>
        <end position="130"/>
    </location>
</feature>
<dbReference type="InterPro" id="IPR019497">
    <property type="entry name" value="Sorting_nexin_WASP-bd-dom"/>
</dbReference>
<dbReference type="EMBL" id="UYRT01078018">
    <property type="protein sequence ID" value="VDN17573.1"/>
    <property type="molecule type" value="Genomic_DNA"/>
</dbReference>
<dbReference type="GO" id="GO:0006897">
    <property type="term" value="P:endocytosis"/>
    <property type="evidence" value="ECO:0007669"/>
    <property type="project" value="TreeGrafter"/>
</dbReference>
<accession>A0A183DP94</accession>